<sequence>CVCVRACVCDCVENVVRMLMPVIMWARLLTIQKVYTNMLSAFDLLLTVC</sequence>
<dbReference type="AlphaFoldDB" id="A0A1A7Z725"/>
<feature type="non-terminal residue" evidence="1">
    <location>
        <position position="1"/>
    </location>
</feature>
<reference evidence="1" key="1">
    <citation type="submission" date="2016-05" db="EMBL/GenBank/DDBJ databases">
        <authorList>
            <person name="Lavstsen T."/>
            <person name="Jespersen J.S."/>
        </authorList>
    </citation>
    <scope>NUCLEOTIDE SEQUENCE</scope>
    <source>
        <tissue evidence="1">Brain</tissue>
    </source>
</reference>
<evidence type="ECO:0000313" key="1">
    <source>
        <dbReference type="EMBL" id="SBP37940.1"/>
    </source>
</evidence>
<proteinExistence type="predicted"/>
<organism evidence="1">
    <name type="scientific">Iconisemion striatum</name>
    <dbReference type="NCBI Taxonomy" id="60296"/>
    <lineage>
        <taxon>Eukaryota</taxon>
        <taxon>Metazoa</taxon>
        <taxon>Chordata</taxon>
        <taxon>Craniata</taxon>
        <taxon>Vertebrata</taxon>
        <taxon>Euteleostomi</taxon>
        <taxon>Actinopterygii</taxon>
        <taxon>Neopterygii</taxon>
        <taxon>Teleostei</taxon>
        <taxon>Neoteleostei</taxon>
        <taxon>Acanthomorphata</taxon>
        <taxon>Ovalentaria</taxon>
        <taxon>Atherinomorphae</taxon>
        <taxon>Cyprinodontiformes</taxon>
        <taxon>Nothobranchiidae</taxon>
        <taxon>Iconisemion</taxon>
    </lineage>
</organism>
<protein>
    <submittedName>
        <fullName evidence="1">Trinucleotide repeat containing 6B</fullName>
    </submittedName>
</protein>
<reference evidence="1" key="2">
    <citation type="submission" date="2016-06" db="EMBL/GenBank/DDBJ databases">
        <title>The genome of a short-lived fish provides insights into sex chromosome evolution and the genetic control of aging.</title>
        <authorList>
            <person name="Reichwald K."/>
            <person name="Felder M."/>
            <person name="Petzold A."/>
            <person name="Koch P."/>
            <person name="Groth M."/>
            <person name="Platzer M."/>
        </authorList>
    </citation>
    <scope>NUCLEOTIDE SEQUENCE</scope>
    <source>
        <tissue evidence="1">Brain</tissue>
    </source>
</reference>
<accession>A0A1A7Z725</accession>
<gene>
    <name evidence="1" type="primary">TNRC6B</name>
</gene>
<dbReference type="EMBL" id="HADX01015708">
    <property type="protein sequence ID" value="SBP37940.1"/>
    <property type="molecule type" value="Transcribed_RNA"/>
</dbReference>
<name>A0A1A7Z725_9TELE</name>